<gene>
    <name evidence="8" type="ORF">JKG68_19590</name>
</gene>
<evidence type="ECO:0000256" key="1">
    <source>
        <dbReference type="ARBA" id="ARBA00022485"/>
    </source>
</evidence>
<keyword evidence="4" id="KW-0408">Iron</keyword>
<keyword evidence="5" id="KW-0411">Iron-sulfur</keyword>
<dbReference type="Pfam" id="PF02754">
    <property type="entry name" value="CCG"/>
    <property type="match status" value="1"/>
</dbReference>
<dbReference type="InterPro" id="IPR017900">
    <property type="entry name" value="4Fe4S_Fe_S_CS"/>
</dbReference>
<accession>A0A937CZ30</accession>
<protein>
    <submittedName>
        <fullName evidence="8">DUF3483 domain-containing protein</fullName>
    </submittedName>
</protein>
<keyword evidence="3" id="KW-0560">Oxidoreductase</keyword>
<dbReference type="Proteomes" id="UP000605848">
    <property type="component" value="Unassembled WGS sequence"/>
</dbReference>
<dbReference type="RefSeq" id="WP_202062906.1">
    <property type="nucleotide sequence ID" value="NZ_JAEQMY010000035.1"/>
</dbReference>
<dbReference type="Pfam" id="PF13187">
    <property type="entry name" value="Fer4_9"/>
    <property type="match status" value="1"/>
</dbReference>
<evidence type="ECO:0000256" key="2">
    <source>
        <dbReference type="ARBA" id="ARBA00022723"/>
    </source>
</evidence>
<evidence type="ECO:0000259" key="7">
    <source>
        <dbReference type="PROSITE" id="PS51379"/>
    </source>
</evidence>
<dbReference type="InterPro" id="IPR021872">
    <property type="entry name" value="Csal_0991-like_N"/>
</dbReference>
<feature type="transmembrane region" description="Helical" evidence="6">
    <location>
        <begin position="166"/>
        <end position="184"/>
    </location>
</feature>
<dbReference type="InterPro" id="IPR017896">
    <property type="entry name" value="4Fe4S_Fe-S-bd"/>
</dbReference>
<feature type="domain" description="4Fe-4S ferredoxin-type" evidence="7">
    <location>
        <begin position="236"/>
        <end position="265"/>
    </location>
</feature>
<evidence type="ECO:0000256" key="4">
    <source>
        <dbReference type="ARBA" id="ARBA00023004"/>
    </source>
</evidence>
<evidence type="ECO:0000313" key="8">
    <source>
        <dbReference type="EMBL" id="MBL0406169.1"/>
    </source>
</evidence>
<evidence type="ECO:0000256" key="3">
    <source>
        <dbReference type="ARBA" id="ARBA00023002"/>
    </source>
</evidence>
<feature type="transmembrane region" description="Helical" evidence="6">
    <location>
        <begin position="71"/>
        <end position="91"/>
    </location>
</feature>
<evidence type="ECO:0000313" key="9">
    <source>
        <dbReference type="Proteomes" id="UP000605848"/>
    </source>
</evidence>
<dbReference type="PROSITE" id="PS00198">
    <property type="entry name" value="4FE4S_FER_1"/>
    <property type="match status" value="2"/>
</dbReference>
<dbReference type="AlphaFoldDB" id="A0A937CZ30"/>
<dbReference type="InterPro" id="IPR051460">
    <property type="entry name" value="HdrC_iron-sulfur_subunit"/>
</dbReference>
<dbReference type="EMBL" id="JAEQMY010000035">
    <property type="protein sequence ID" value="MBL0406169.1"/>
    <property type="molecule type" value="Genomic_DNA"/>
</dbReference>
<dbReference type="PANTHER" id="PTHR43255:SF1">
    <property type="entry name" value="IRON-SULFUR-BINDING OXIDOREDUCTASE FADF-RELATED"/>
    <property type="match status" value="1"/>
</dbReference>
<keyword evidence="9" id="KW-1185">Reference proteome</keyword>
<feature type="domain" description="4Fe-4S ferredoxin-type" evidence="7">
    <location>
        <begin position="305"/>
        <end position="336"/>
    </location>
</feature>
<dbReference type="GO" id="GO:0046872">
    <property type="term" value="F:metal ion binding"/>
    <property type="evidence" value="ECO:0007669"/>
    <property type="project" value="UniProtKB-KW"/>
</dbReference>
<name>A0A937CZ30_9HYPH</name>
<proteinExistence type="predicted"/>
<dbReference type="Gene3D" id="1.10.1060.10">
    <property type="entry name" value="Alpha-helical ferredoxin"/>
    <property type="match status" value="1"/>
</dbReference>
<dbReference type="PANTHER" id="PTHR43255">
    <property type="entry name" value="IRON-SULFUR-BINDING OXIDOREDUCTASE FADF-RELATED-RELATED"/>
    <property type="match status" value="1"/>
</dbReference>
<dbReference type="InterPro" id="IPR004017">
    <property type="entry name" value="Cys_rich_dom"/>
</dbReference>
<keyword evidence="1" id="KW-0004">4Fe-4S</keyword>
<dbReference type="InterPro" id="IPR009051">
    <property type="entry name" value="Helical_ferredxn"/>
</dbReference>
<reference evidence="8" key="1">
    <citation type="submission" date="2021-01" db="EMBL/GenBank/DDBJ databases">
        <title>Microvirga sp.</title>
        <authorList>
            <person name="Kim M.K."/>
        </authorList>
    </citation>
    <scope>NUCLEOTIDE SEQUENCE</scope>
    <source>
        <strain evidence="8">5420S-16</strain>
    </source>
</reference>
<dbReference type="GO" id="GO:0051539">
    <property type="term" value="F:4 iron, 4 sulfur cluster binding"/>
    <property type="evidence" value="ECO:0007669"/>
    <property type="project" value="UniProtKB-KW"/>
</dbReference>
<keyword evidence="6" id="KW-1133">Transmembrane helix</keyword>
<keyword evidence="6" id="KW-0812">Transmembrane</keyword>
<organism evidence="8 9">
    <name type="scientific">Microvirga aerilata</name>
    <dbReference type="NCBI Taxonomy" id="670292"/>
    <lineage>
        <taxon>Bacteria</taxon>
        <taxon>Pseudomonadati</taxon>
        <taxon>Pseudomonadota</taxon>
        <taxon>Alphaproteobacteria</taxon>
        <taxon>Hyphomicrobiales</taxon>
        <taxon>Methylobacteriaceae</taxon>
        <taxon>Microvirga</taxon>
    </lineage>
</organism>
<dbReference type="Pfam" id="PF11982">
    <property type="entry name" value="DUF3483"/>
    <property type="match status" value="1"/>
</dbReference>
<dbReference type="PROSITE" id="PS51379">
    <property type="entry name" value="4FE4S_FER_2"/>
    <property type="match status" value="2"/>
</dbReference>
<dbReference type="GO" id="GO:0005886">
    <property type="term" value="C:plasma membrane"/>
    <property type="evidence" value="ECO:0007669"/>
    <property type="project" value="TreeGrafter"/>
</dbReference>
<feature type="transmembrane region" description="Helical" evidence="6">
    <location>
        <begin position="97"/>
        <end position="116"/>
    </location>
</feature>
<feature type="transmembrane region" description="Helical" evidence="6">
    <location>
        <begin position="6"/>
        <end position="24"/>
    </location>
</feature>
<evidence type="ECO:0000256" key="5">
    <source>
        <dbReference type="ARBA" id="ARBA00023014"/>
    </source>
</evidence>
<evidence type="ECO:0000256" key="6">
    <source>
        <dbReference type="SAM" id="Phobius"/>
    </source>
</evidence>
<sequence length="630" mass="67431">MTVSALPPLIIVGLAAVIAAGSLSTRAYAWRRGRVTAPVNMSDLLTVPRRYLVDVHAVVARRPLAARMHSLAAGGFILTGVLALFAVAGLLTGQASAALIALSGLAGIAGAVFAFARRSPQKPSYLSGGLYYSLPWLLGLANIFFAGVGICAAVDLIAAWDTPSGILLLLAGAVSLTGLALIVGHGPMRHALAGALHLAWHPRPGRFDGRGADTAFAPIDLDASKLGANRIEDFSWNELLGFDTCVQCGRCEAACPAFAAELPLNPKKFINDIAGSNAPVNYTGSPHPGLPKHQGHAGPILIGAEGASIAPETIWACTTCRACVDACPMMIEHLDGMIALRRFETLEHGATPGKAGDLFDALRETDTQSGNPLPARLDFAADLALPLIEEQHPVEVLLWIGEGGFELRNQRSLRAFIKLLRIANVDFAVLAEERDCGDTARRLGDEIEFVRLAQANIATLSRYSFSSIVTLDPHVAHSLSRDYVAFGGNYQVFHHTTFLESLVRDGRLSVEGQLNGRVTYHDPCYLGRYLNEIDAPRSLIDRLGVERIEMARHGRQSFCCGGGGGGPVTDIKGKQRIPDLRMEQARETEAEIIVVACPNCTMMLEGVTQPRPLVRELSEILLEAVEGRSS</sequence>
<keyword evidence="2" id="KW-0479">Metal-binding</keyword>
<dbReference type="SUPFAM" id="SSF46548">
    <property type="entry name" value="alpha-helical ferredoxin"/>
    <property type="match status" value="1"/>
</dbReference>
<comment type="caution">
    <text evidence="8">The sequence shown here is derived from an EMBL/GenBank/DDBJ whole genome shotgun (WGS) entry which is preliminary data.</text>
</comment>
<dbReference type="GO" id="GO:0016491">
    <property type="term" value="F:oxidoreductase activity"/>
    <property type="evidence" value="ECO:0007669"/>
    <property type="project" value="UniProtKB-KW"/>
</dbReference>
<keyword evidence="6" id="KW-0472">Membrane</keyword>
<feature type="transmembrane region" description="Helical" evidence="6">
    <location>
        <begin position="136"/>
        <end position="160"/>
    </location>
</feature>